<dbReference type="GO" id="GO:0035091">
    <property type="term" value="F:phosphatidylinositol binding"/>
    <property type="evidence" value="ECO:0007669"/>
    <property type="project" value="InterPro"/>
</dbReference>
<dbReference type="PANTHER" id="PTHR47194:SF3">
    <property type="entry name" value="SORTING NEXIN 29"/>
    <property type="match status" value="1"/>
</dbReference>
<proteinExistence type="predicted"/>
<dbReference type="HOGENOM" id="CLU_1380890_0_0_1"/>
<reference evidence="2 4" key="2">
    <citation type="journal article" date="2013" name="Nature">
        <title>Insights into bilaterian evolution from three spiralian genomes.</title>
        <authorList>
            <person name="Simakov O."/>
            <person name="Marletaz F."/>
            <person name="Cho S.J."/>
            <person name="Edsinger-Gonzales E."/>
            <person name="Havlak P."/>
            <person name="Hellsten U."/>
            <person name="Kuo D.H."/>
            <person name="Larsson T."/>
            <person name="Lv J."/>
            <person name="Arendt D."/>
            <person name="Savage R."/>
            <person name="Osoegawa K."/>
            <person name="de Jong P."/>
            <person name="Grimwood J."/>
            <person name="Chapman J.A."/>
            <person name="Shapiro H."/>
            <person name="Aerts A."/>
            <person name="Otillar R.P."/>
            <person name="Terry A.Y."/>
            <person name="Boore J.L."/>
            <person name="Grigoriev I.V."/>
            <person name="Lindberg D.R."/>
            <person name="Seaver E.C."/>
            <person name="Weisblat D.A."/>
            <person name="Putnam N.H."/>
            <person name="Rokhsar D.S."/>
        </authorList>
    </citation>
    <scope>NUCLEOTIDE SEQUENCE</scope>
</reference>
<dbReference type="RefSeq" id="XP_009012518.1">
    <property type="nucleotide sequence ID" value="XM_009014270.1"/>
</dbReference>
<feature type="domain" description="PX" evidence="1">
    <location>
        <begin position="65"/>
        <end position="198"/>
    </location>
</feature>
<evidence type="ECO:0000313" key="4">
    <source>
        <dbReference type="Proteomes" id="UP000015101"/>
    </source>
</evidence>
<dbReference type="InterPro" id="IPR036871">
    <property type="entry name" value="PX_dom_sf"/>
</dbReference>
<dbReference type="Proteomes" id="UP000015101">
    <property type="component" value="Unassembled WGS sequence"/>
</dbReference>
<dbReference type="STRING" id="6412.T1G1I8"/>
<dbReference type="InParanoid" id="T1G1I8"/>
<dbReference type="SUPFAM" id="SSF64268">
    <property type="entry name" value="PX domain"/>
    <property type="match status" value="1"/>
</dbReference>
<dbReference type="KEGG" id="hro:HELRODRAFT_73826"/>
<name>T1G1I8_HELRO</name>
<keyword evidence="4" id="KW-1185">Reference proteome</keyword>
<evidence type="ECO:0000259" key="1">
    <source>
        <dbReference type="PROSITE" id="PS50195"/>
    </source>
</evidence>
<dbReference type="EMBL" id="KB095959">
    <property type="protein sequence ID" value="ESO09425.1"/>
    <property type="molecule type" value="Genomic_DNA"/>
</dbReference>
<gene>
    <name evidence="3" type="primary">20214936</name>
    <name evidence="2" type="ORF">HELRODRAFT_73826</name>
</gene>
<dbReference type="AlphaFoldDB" id="T1G1I8"/>
<protein>
    <recommendedName>
        <fullName evidence="1">PX domain-containing protein</fullName>
    </recommendedName>
</protein>
<accession>T1G1I8</accession>
<sequence>MQIAEMHGELMEFNEKLHKKLLNREKQMRTMHIVIEDLKRKVVFICKLKIVEKLFFLRSNSLSSQSMNLIIPAAFLQGSSKGPYHVYQIYIKIRNEEWIIYRRYTDFFELHHSLKKYFQIVKQFNFPPKKTFGKMDPKLVEDRRKGLEDYLRKVLFMLHENCPQFANSPCRITLLTVLPFFRFTSLINFSNFSYFYLH</sequence>
<dbReference type="EMBL" id="AMQM01002958">
    <property type="status" value="NOT_ANNOTATED_CDS"/>
    <property type="molecule type" value="Genomic_DNA"/>
</dbReference>
<dbReference type="InterPro" id="IPR001683">
    <property type="entry name" value="PX_dom"/>
</dbReference>
<dbReference type="eggNOG" id="KOG2101">
    <property type="taxonomic scope" value="Eukaryota"/>
</dbReference>
<dbReference type="PROSITE" id="PS50195">
    <property type="entry name" value="PX"/>
    <property type="match status" value="1"/>
</dbReference>
<dbReference type="PANTHER" id="PTHR47194">
    <property type="entry name" value="SORTING NEXIN-29-RELATED"/>
    <property type="match status" value="1"/>
</dbReference>
<dbReference type="OMA" id="HPRETHN"/>
<reference evidence="3" key="3">
    <citation type="submission" date="2015-06" db="UniProtKB">
        <authorList>
            <consortium name="EnsemblMetazoa"/>
        </authorList>
    </citation>
    <scope>IDENTIFICATION</scope>
</reference>
<dbReference type="EnsemblMetazoa" id="HelroT73826">
    <property type="protein sequence ID" value="HelroP73826"/>
    <property type="gene ID" value="HelroG73826"/>
</dbReference>
<evidence type="ECO:0000313" key="2">
    <source>
        <dbReference type="EMBL" id="ESO09425.1"/>
    </source>
</evidence>
<evidence type="ECO:0000313" key="3">
    <source>
        <dbReference type="EnsemblMetazoa" id="HelroP73826"/>
    </source>
</evidence>
<dbReference type="Pfam" id="PF00787">
    <property type="entry name" value="PX"/>
    <property type="match status" value="1"/>
</dbReference>
<organism evidence="3 4">
    <name type="scientific">Helobdella robusta</name>
    <name type="common">Californian leech</name>
    <dbReference type="NCBI Taxonomy" id="6412"/>
    <lineage>
        <taxon>Eukaryota</taxon>
        <taxon>Metazoa</taxon>
        <taxon>Spiralia</taxon>
        <taxon>Lophotrochozoa</taxon>
        <taxon>Annelida</taxon>
        <taxon>Clitellata</taxon>
        <taxon>Hirudinea</taxon>
        <taxon>Rhynchobdellida</taxon>
        <taxon>Glossiphoniidae</taxon>
        <taxon>Helobdella</taxon>
    </lineage>
</organism>
<dbReference type="SMART" id="SM00312">
    <property type="entry name" value="PX"/>
    <property type="match status" value="1"/>
</dbReference>
<dbReference type="OrthoDB" id="428895at2759"/>
<dbReference type="GeneID" id="20214936"/>
<dbReference type="Gene3D" id="3.30.1520.10">
    <property type="entry name" value="Phox-like domain"/>
    <property type="match status" value="1"/>
</dbReference>
<reference evidence="4" key="1">
    <citation type="submission" date="2012-12" db="EMBL/GenBank/DDBJ databases">
        <authorList>
            <person name="Hellsten U."/>
            <person name="Grimwood J."/>
            <person name="Chapman J.A."/>
            <person name="Shapiro H."/>
            <person name="Aerts A."/>
            <person name="Otillar R.P."/>
            <person name="Terry A.Y."/>
            <person name="Boore J.L."/>
            <person name="Simakov O."/>
            <person name="Marletaz F."/>
            <person name="Cho S.-J."/>
            <person name="Edsinger-Gonzales E."/>
            <person name="Havlak P."/>
            <person name="Kuo D.-H."/>
            <person name="Larsson T."/>
            <person name="Lv J."/>
            <person name="Arendt D."/>
            <person name="Savage R."/>
            <person name="Osoegawa K."/>
            <person name="de Jong P."/>
            <person name="Lindberg D.R."/>
            <person name="Seaver E.C."/>
            <person name="Weisblat D.A."/>
            <person name="Putnam N.H."/>
            <person name="Grigoriev I.V."/>
            <person name="Rokhsar D.S."/>
        </authorList>
    </citation>
    <scope>NUCLEOTIDE SEQUENCE</scope>
</reference>
<dbReference type="CTD" id="20214936"/>